<reference evidence="1 2" key="1">
    <citation type="submission" date="2018-09" db="EMBL/GenBank/DDBJ databases">
        <authorList>
            <person name="Zhu H."/>
        </authorList>
    </citation>
    <scope>NUCLEOTIDE SEQUENCE [LARGE SCALE GENOMIC DNA]</scope>
    <source>
        <strain evidence="1 2">K2S05-167</strain>
    </source>
</reference>
<dbReference type="EMBL" id="QYUJ01000004">
    <property type="protein sequence ID" value="RJF75649.1"/>
    <property type="molecule type" value="Genomic_DNA"/>
</dbReference>
<comment type="caution">
    <text evidence="1">The sequence shown here is derived from an EMBL/GenBank/DDBJ whole genome shotgun (WGS) entry which is preliminary data.</text>
</comment>
<dbReference type="Proteomes" id="UP000286287">
    <property type="component" value="Unassembled WGS sequence"/>
</dbReference>
<name>A0A418VHN2_9DEIO</name>
<dbReference type="AlphaFoldDB" id="A0A418VHN2"/>
<proteinExistence type="predicted"/>
<gene>
    <name evidence="1" type="ORF">D3875_00955</name>
</gene>
<protein>
    <submittedName>
        <fullName evidence="1">Uncharacterized protein</fullName>
    </submittedName>
</protein>
<evidence type="ECO:0000313" key="1">
    <source>
        <dbReference type="EMBL" id="RJF75649.1"/>
    </source>
</evidence>
<sequence>MTTYFYGFVTHHDLDVGGKQDIICLSAENMLACLVYANAPEEFTLEDVRQILGDAHFADDFDDDYPFDGAEKFNCEDEYYQYPHTVMLADLPEEMLALGKAEANMVSSWIDISSEKEEELLAVAKAKNLSIIRDDNLAHAVDPYVDLDKRLSRDEFEAAVKRLQSYIAAG</sequence>
<dbReference type="OrthoDB" id="9993107at2"/>
<keyword evidence="2" id="KW-1185">Reference proteome</keyword>
<evidence type="ECO:0000313" key="2">
    <source>
        <dbReference type="Proteomes" id="UP000286287"/>
    </source>
</evidence>
<dbReference type="RefSeq" id="WP_119760204.1">
    <property type="nucleotide sequence ID" value="NZ_QYUJ01000004.1"/>
</dbReference>
<accession>A0A418VHN2</accession>
<organism evidence="1 2">
    <name type="scientific">Deinococcus cavernae</name>
    <dbReference type="NCBI Taxonomy" id="2320857"/>
    <lineage>
        <taxon>Bacteria</taxon>
        <taxon>Thermotogati</taxon>
        <taxon>Deinococcota</taxon>
        <taxon>Deinococci</taxon>
        <taxon>Deinococcales</taxon>
        <taxon>Deinococcaceae</taxon>
        <taxon>Deinococcus</taxon>
    </lineage>
</organism>